<feature type="transmembrane region" description="Helical" evidence="7">
    <location>
        <begin position="700"/>
        <end position="718"/>
    </location>
</feature>
<feature type="transmembrane region" description="Helical" evidence="7">
    <location>
        <begin position="535"/>
        <end position="553"/>
    </location>
</feature>
<dbReference type="GO" id="GO:0005351">
    <property type="term" value="F:carbohydrate:proton symporter activity"/>
    <property type="evidence" value="ECO:0007669"/>
    <property type="project" value="TreeGrafter"/>
</dbReference>
<feature type="transmembrane region" description="Helical" evidence="7">
    <location>
        <begin position="389"/>
        <end position="407"/>
    </location>
</feature>
<dbReference type="AlphaFoldDB" id="A0A507B9T6"/>
<evidence type="ECO:0000313" key="10">
    <source>
        <dbReference type="EMBL" id="TPX16373.1"/>
    </source>
</evidence>
<dbReference type="RefSeq" id="XP_030998084.1">
    <property type="nucleotide sequence ID" value="XM_031138387.1"/>
</dbReference>
<dbReference type="SUPFAM" id="SSF54593">
    <property type="entry name" value="Glyoxalase/Bleomycin resistance protein/Dihydroxybiphenyl dioxygenase"/>
    <property type="match status" value="1"/>
</dbReference>
<dbReference type="InterPro" id="IPR005828">
    <property type="entry name" value="MFS_sugar_transport-like"/>
</dbReference>
<sequence length="781" mass="86917">MSAPTASAHLRVARPTNNIEALLPFYVDGLGFKKIGEFHDHAGFDGVMLGHDGAGYHLEFTRKHGHDAGSAPTQDNLMVFYLPEEGQFKEAVARMEKAGVSAVASFNPYWDNCGKTFEDPDGYRVVLANMKWLLNPTPVLAKWALTDYRLGDLHCSLFTTLNLGHWRIEPSMNQHQIFSPYGIFPEMGHKGEIKANQKEHHEGAVILPGLLTIPRRHPSSSNRSSPQQRIRPQADRHHVEIPWEPQLPAVEVYDFECADVHHPARHQCLYLWLRDGRHRDGAGHGPWVSPCDEQCVDASPLTRIGFADYEKQFGEFNSKTKKWELSAGRLAYLNSFPLITYGLGVVGASLISQRWGRRIVVGIMNIICIAGVLLSLLATNYGAALGGRLILYIHVGMEAVLVPMYLAEIVPAAIRGSVVATYAFSHMFAAFIASIITNFTSRIDSNLSWQLPIGLVLIFPVFVLLTITLLPESPRWLLRQERYQKAVDTLYYLHGARPEYSAEQEANLIMEAIRTATTQGKWSELLKGSNARRTWIGILCAAATQLTGQTFASNYGAVFLKQLNIMDPFTGTMIKRSLLVVACLFVIFFVEYTGRRRLALVSGSISATCLLIMGGLGTITKRNNDQSLTILAMTIMFPAFYTAGFGSNMQVVKSEIPHTSLRDKSIMVHWSAANLCNFVATFTTPYLLKAPYANLGPKVGLIYGSISAVFIVLLFFFMPEMTNRSLEEVDEMMEARVPAWRTREWQATGLGSMLTRLGNGDRLEKGEEAGVEAHVTTTEVK</sequence>
<dbReference type="InterPro" id="IPR050360">
    <property type="entry name" value="MFS_Sugar_Transporters"/>
</dbReference>
<feature type="transmembrane region" description="Helical" evidence="7">
    <location>
        <begin position="419"/>
        <end position="437"/>
    </location>
</feature>
<dbReference type="InterPro" id="IPR037523">
    <property type="entry name" value="VOC_core"/>
</dbReference>
<feature type="transmembrane region" description="Helical" evidence="7">
    <location>
        <begin position="573"/>
        <end position="591"/>
    </location>
</feature>
<dbReference type="Pfam" id="PF00083">
    <property type="entry name" value="Sugar_tr"/>
    <property type="match status" value="1"/>
</dbReference>
<feature type="domain" description="Major facilitator superfamily (MFS) profile" evidence="8">
    <location>
        <begin position="278"/>
        <end position="722"/>
    </location>
</feature>
<dbReference type="InterPro" id="IPR020846">
    <property type="entry name" value="MFS_dom"/>
</dbReference>
<evidence type="ECO:0000259" key="8">
    <source>
        <dbReference type="PROSITE" id="PS50850"/>
    </source>
</evidence>
<evidence type="ECO:0000256" key="6">
    <source>
        <dbReference type="SAM" id="MobiDB-lite"/>
    </source>
</evidence>
<evidence type="ECO:0000256" key="1">
    <source>
        <dbReference type="ARBA" id="ARBA00004141"/>
    </source>
</evidence>
<feature type="transmembrane region" description="Helical" evidence="7">
    <location>
        <begin position="628"/>
        <end position="646"/>
    </location>
</feature>
<comment type="subcellular location">
    <subcellularLocation>
        <location evidence="1">Membrane</location>
        <topology evidence="1">Multi-pass membrane protein</topology>
    </subcellularLocation>
</comment>
<evidence type="ECO:0008006" key="12">
    <source>
        <dbReference type="Google" id="ProtNLM"/>
    </source>
</evidence>
<dbReference type="Pfam" id="PF22659">
    <property type="entry name" value="YycE-like_C"/>
    <property type="match status" value="1"/>
</dbReference>
<dbReference type="EMBL" id="SKBQ01000018">
    <property type="protein sequence ID" value="TPX16373.1"/>
    <property type="molecule type" value="Genomic_DNA"/>
</dbReference>
<keyword evidence="3 7" id="KW-0812">Transmembrane</keyword>
<evidence type="ECO:0000256" key="2">
    <source>
        <dbReference type="ARBA" id="ARBA00010992"/>
    </source>
</evidence>
<proteinExistence type="inferred from homology"/>
<feature type="transmembrane region" description="Helical" evidence="7">
    <location>
        <begin position="667"/>
        <end position="688"/>
    </location>
</feature>
<dbReference type="InterPro" id="IPR058997">
    <property type="entry name" value="YycE-like_C"/>
</dbReference>
<dbReference type="SUPFAM" id="SSF103473">
    <property type="entry name" value="MFS general substrate transporter"/>
    <property type="match status" value="1"/>
</dbReference>
<comment type="caution">
    <text evidence="10">The sequence shown here is derived from an EMBL/GenBank/DDBJ whole genome shotgun (WGS) entry which is preliminary data.</text>
</comment>
<dbReference type="Gene3D" id="3.10.180.10">
    <property type="entry name" value="2,3-Dihydroxybiphenyl 1,2-Dioxygenase, domain 1"/>
    <property type="match status" value="1"/>
</dbReference>
<dbReference type="InterPro" id="IPR029068">
    <property type="entry name" value="Glyas_Bleomycin-R_OHBP_Dase"/>
</dbReference>
<evidence type="ECO:0000256" key="7">
    <source>
        <dbReference type="SAM" id="Phobius"/>
    </source>
</evidence>
<evidence type="ECO:0000313" key="11">
    <source>
        <dbReference type="Proteomes" id="UP000319257"/>
    </source>
</evidence>
<evidence type="ECO:0000256" key="4">
    <source>
        <dbReference type="ARBA" id="ARBA00022989"/>
    </source>
</evidence>
<name>A0A507B9T6_9PEZI</name>
<keyword evidence="4 7" id="KW-1133">Transmembrane helix</keyword>
<dbReference type="PANTHER" id="PTHR48022:SF77">
    <property type="entry name" value="MAJOR FACILITATOR SUPERFAMILY (MFS) PROFILE DOMAIN-CONTAINING PROTEIN"/>
    <property type="match status" value="1"/>
</dbReference>
<dbReference type="PROSITE" id="PS51819">
    <property type="entry name" value="VOC"/>
    <property type="match status" value="1"/>
</dbReference>
<evidence type="ECO:0000256" key="5">
    <source>
        <dbReference type="ARBA" id="ARBA00023136"/>
    </source>
</evidence>
<feature type="region of interest" description="Disordered" evidence="6">
    <location>
        <begin position="216"/>
        <end position="236"/>
    </location>
</feature>
<dbReference type="Gene3D" id="1.20.1250.20">
    <property type="entry name" value="MFS general substrate transporter like domains"/>
    <property type="match status" value="1"/>
</dbReference>
<organism evidence="10 11">
    <name type="scientific">Thyridium curvatum</name>
    <dbReference type="NCBI Taxonomy" id="1093900"/>
    <lineage>
        <taxon>Eukaryota</taxon>
        <taxon>Fungi</taxon>
        <taxon>Dikarya</taxon>
        <taxon>Ascomycota</taxon>
        <taxon>Pezizomycotina</taxon>
        <taxon>Sordariomycetes</taxon>
        <taxon>Sordariomycetidae</taxon>
        <taxon>Thyridiales</taxon>
        <taxon>Thyridiaceae</taxon>
        <taxon>Thyridium</taxon>
    </lineage>
</organism>
<dbReference type="Pfam" id="PF22658">
    <property type="entry name" value="YycE-like_N"/>
    <property type="match status" value="1"/>
</dbReference>
<feature type="transmembrane region" description="Helical" evidence="7">
    <location>
        <begin position="330"/>
        <end position="352"/>
    </location>
</feature>
<keyword evidence="5 7" id="KW-0472">Membrane</keyword>
<dbReference type="PROSITE" id="PS50850">
    <property type="entry name" value="MFS"/>
    <property type="match status" value="1"/>
</dbReference>
<feature type="transmembrane region" description="Helical" evidence="7">
    <location>
        <begin position="359"/>
        <end position="383"/>
    </location>
</feature>
<evidence type="ECO:0000259" key="9">
    <source>
        <dbReference type="PROSITE" id="PS51819"/>
    </source>
</evidence>
<dbReference type="InterPro" id="IPR036259">
    <property type="entry name" value="MFS_trans_sf"/>
</dbReference>
<dbReference type="InParanoid" id="A0A507B9T6"/>
<keyword evidence="11" id="KW-1185">Reference proteome</keyword>
<accession>A0A507B9T6</accession>
<comment type="similarity">
    <text evidence="2">Belongs to the major facilitator superfamily. Sugar transporter (TC 2.A.1.1) family.</text>
</comment>
<dbReference type="Proteomes" id="UP000319257">
    <property type="component" value="Unassembled WGS sequence"/>
</dbReference>
<dbReference type="GeneID" id="41971469"/>
<feature type="transmembrane region" description="Helical" evidence="7">
    <location>
        <begin position="598"/>
        <end position="616"/>
    </location>
</feature>
<feature type="compositionally biased region" description="Low complexity" evidence="6">
    <location>
        <begin position="219"/>
        <end position="231"/>
    </location>
</feature>
<dbReference type="GO" id="GO:0016020">
    <property type="term" value="C:membrane"/>
    <property type="evidence" value="ECO:0007669"/>
    <property type="project" value="UniProtKB-SubCell"/>
</dbReference>
<reference evidence="10 11" key="1">
    <citation type="submission" date="2019-06" db="EMBL/GenBank/DDBJ databases">
        <title>Draft genome sequence of the filamentous fungus Phialemoniopsis curvata isolated from diesel fuel.</title>
        <authorList>
            <person name="Varaljay V.A."/>
            <person name="Lyon W.J."/>
            <person name="Crouch A.L."/>
            <person name="Drake C.E."/>
            <person name="Hollomon J.M."/>
            <person name="Nadeau L.J."/>
            <person name="Nunn H.S."/>
            <person name="Stevenson B.S."/>
            <person name="Bojanowski C.L."/>
            <person name="Crookes-Goodson W.J."/>
        </authorList>
    </citation>
    <scope>NUCLEOTIDE SEQUENCE [LARGE SCALE GENOMIC DNA]</scope>
    <source>
        <strain evidence="10 11">D216</strain>
    </source>
</reference>
<protein>
    <recommendedName>
        <fullName evidence="12">Major facilitator superfamily (MFS) profile domain-containing protein</fullName>
    </recommendedName>
</protein>
<gene>
    <name evidence="10" type="ORF">E0L32_004022</name>
</gene>
<feature type="transmembrane region" description="Helical" evidence="7">
    <location>
        <begin position="449"/>
        <end position="470"/>
    </location>
</feature>
<feature type="domain" description="VOC" evidence="9">
    <location>
        <begin position="6"/>
        <end position="130"/>
    </location>
</feature>
<dbReference type="OrthoDB" id="2338662at2759"/>
<dbReference type="InterPro" id="IPR058998">
    <property type="entry name" value="YycE-like_N"/>
</dbReference>
<dbReference type="CDD" id="cd06587">
    <property type="entry name" value="VOC"/>
    <property type="match status" value="1"/>
</dbReference>
<evidence type="ECO:0000256" key="3">
    <source>
        <dbReference type="ARBA" id="ARBA00022692"/>
    </source>
</evidence>
<dbReference type="PANTHER" id="PTHR48022">
    <property type="entry name" value="PLASTIDIC GLUCOSE TRANSPORTER 4"/>
    <property type="match status" value="1"/>
</dbReference>